<dbReference type="RefSeq" id="WP_200274055.1">
    <property type="nucleotide sequence ID" value="NZ_JAENIJ010000069.1"/>
</dbReference>
<sequence length="135" mass="14834">MTEILTWPDEGGSVYYQARRFDGFDYRSTLTKASLGNTIALSRLFEYTKNGSQMGEGAETHIEVLGELLKQWGDADYAVVLHAQPAEVITSVAGSLNEFWGYPGWPKGRFPETEKLCNRTPPAEQASGGNGGQSR</sequence>
<organism evidence="2 3">
    <name type="scientific">Luteolibacter pohnpeiensis</name>
    <dbReference type="NCBI Taxonomy" id="454153"/>
    <lineage>
        <taxon>Bacteria</taxon>
        <taxon>Pseudomonadati</taxon>
        <taxon>Verrucomicrobiota</taxon>
        <taxon>Verrucomicrobiia</taxon>
        <taxon>Verrucomicrobiales</taxon>
        <taxon>Verrucomicrobiaceae</taxon>
        <taxon>Luteolibacter</taxon>
    </lineage>
</organism>
<accession>A0A934SAY5</accession>
<evidence type="ECO:0000313" key="3">
    <source>
        <dbReference type="Proteomes" id="UP000603141"/>
    </source>
</evidence>
<reference evidence="2" key="1">
    <citation type="submission" date="2021-01" db="EMBL/GenBank/DDBJ databases">
        <title>Modified the classification status of verrucomicrobia.</title>
        <authorList>
            <person name="Feng X."/>
        </authorList>
    </citation>
    <scope>NUCLEOTIDE SEQUENCE</scope>
    <source>
        <strain evidence="2">KCTC 22041</strain>
    </source>
</reference>
<name>A0A934SAY5_9BACT</name>
<evidence type="ECO:0000256" key="1">
    <source>
        <dbReference type="SAM" id="MobiDB-lite"/>
    </source>
</evidence>
<evidence type="ECO:0000313" key="2">
    <source>
        <dbReference type="EMBL" id="MBK1884655.1"/>
    </source>
</evidence>
<dbReference type="Proteomes" id="UP000603141">
    <property type="component" value="Unassembled WGS sequence"/>
</dbReference>
<gene>
    <name evidence="2" type="ORF">JIN85_19725</name>
</gene>
<feature type="region of interest" description="Disordered" evidence="1">
    <location>
        <begin position="113"/>
        <end position="135"/>
    </location>
</feature>
<keyword evidence="3" id="KW-1185">Reference proteome</keyword>
<comment type="caution">
    <text evidence="2">The sequence shown here is derived from an EMBL/GenBank/DDBJ whole genome shotgun (WGS) entry which is preliminary data.</text>
</comment>
<proteinExistence type="predicted"/>
<protein>
    <submittedName>
        <fullName evidence="2">Uncharacterized protein</fullName>
    </submittedName>
</protein>
<dbReference type="EMBL" id="JAENIJ010000069">
    <property type="protein sequence ID" value="MBK1884655.1"/>
    <property type="molecule type" value="Genomic_DNA"/>
</dbReference>
<dbReference type="AlphaFoldDB" id="A0A934SAY5"/>